<dbReference type="Pfam" id="PF00202">
    <property type="entry name" value="Aminotran_3"/>
    <property type="match status" value="1"/>
</dbReference>
<dbReference type="PANTHER" id="PTHR43552">
    <property type="entry name" value="DIAMINOBUTYRATE--2-OXOGLUTARATE AMINOTRANSFERASE"/>
    <property type="match status" value="1"/>
</dbReference>
<dbReference type="PIRSF" id="PIRSF000521">
    <property type="entry name" value="Transaminase_4ab_Lys_Orn"/>
    <property type="match status" value="1"/>
</dbReference>
<keyword evidence="9 14" id="KW-0663">Pyridoxal phosphate</keyword>
<dbReference type="AlphaFoldDB" id="A0A8J3FLP6"/>
<organism evidence="15 16">
    <name type="scientific">Mangrovihabitans endophyticus</name>
    <dbReference type="NCBI Taxonomy" id="1751298"/>
    <lineage>
        <taxon>Bacteria</taxon>
        <taxon>Bacillati</taxon>
        <taxon>Actinomycetota</taxon>
        <taxon>Actinomycetes</taxon>
        <taxon>Micromonosporales</taxon>
        <taxon>Micromonosporaceae</taxon>
        <taxon>Mangrovihabitans</taxon>
    </lineage>
</organism>
<dbReference type="EMBL" id="BMMX01000001">
    <property type="protein sequence ID" value="GGK73840.1"/>
    <property type="molecule type" value="Genomic_DNA"/>
</dbReference>
<evidence type="ECO:0000256" key="1">
    <source>
        <dbReference type="ARBA" id="ARBA00001933"/>
    </source>
</evidence>
<dbReference type="InterPro" id="IPR005814">
    <property type="entry name" value="Aminotrans_3"/>
</dbReference>
<evidence type="ECO:0000256" key="13">
    <source>
        <dbReference type="ARBA" id="ARBA00049111"/>
    </source>
</evidence>
<evidence type="ECO:0000256" key="9">
    <source>
        <dbReference type="ARBA" id="ARBA00022898"/>
    </source>
</evidence>
<evidence type="ECO:0000256" key="3">
    <source>
        <dbReference type="ARBA" id="ARBA00004946"/>
    </source>
</evidence>
<dbReference type="GO" id="GO:0045303">
    <property type="term" value="F:diaminobutyrate-2-oxoglutarate transaminase activity"/>
    <property type="evidence" value="ECO:0007669"/>
    <property type="project" value="UniProtKB-EC"/>
</dbReference>
<keyword evidence="16" id="KW-1185">Reference proteome</keyword>
<dbReference type="PANTHER" id="PTHR43552:SF2">
    <property type="entry name" value="DIAMINOBUTYRATE--2-OXOGLUTARATE TRANSAMINASE"/>
    <property type="match status" value="1"/>
</dbReference>
<comment type="pathway">
    <text evidence="3">Amine and polyamine biosynthesis; ectoine biosynthesis; L-ectoine from L-aspartate 4-semialdehyde: step 1/3.</text>
</comment>
<evidence type="ECO:0000256" key="8">
    <source>
        <dbReference type="ARBA" id="ARBA00022679"/>
    </source>
</evidence>
<comment type="cofactor">
    <cofactor evidence="1">
        <name>pyridoxal 5'-phosphate</name>
        <dbReference type="ChEBI" id="CHEBI:597326"/>
    </cofactor>
</comment>
<evidence type="ECO:0000313" key="16">
    <source>
        <dbReference type="Proteomes" id="UP000656042"/>
    </source>
</evidence>
<evidence type="ECO:0000256" key="5">
    <source>
        <dbReference type="ARBA" id="ARBA00013155"/>
    </source>
</evidence>
<accession>A0A8J3FLP6</accession>
<dbReference type="NCBIfam" id="NF006733">
    <property type="entry name" value="PRK09264.1"/>
    <property type="match status" value="1"/>
</dbReference>
<keyword evidence="7 15" id="KW-0032">Aminotransferase</keyword>
<dbReference type="InterPro" id="IPR049704">
    <property type="entry name" value="Aminotrans_3_PPA_site"/>
</dbReference>
<evidence type="ECO:0000256" key="14">
    <source>
        <dbReference type="RuleBase" id="RU003560"/>
    </source>
</evidence>
<name>A0A8J3FLP6_9ACTN</name>
<dbReference type="InterPro" id="IPR015422">
    <property type="entry name" value="PyrdxlP-dep_Trfase_small"/>
</dbReference>
<keyword evidence="8" id="KW-0808">Transferase</keyword>
<dbReference type="RefSeq" id="WP_189077320.1">
    <property type="nucleotide sequence ID" value="NZ_BMMX01000001.1"/>
</dbReference>
<reference evidence="15" key="1">
    <citation type="journal article" date="2014" name="Int. J. Syst. Evol. Microbiol.">
        <title>Complete genome sequence of Corynebacterium casei LMG S-19264T (=DSM 44701T), isolated from a smear-ripened cheese.</title>
        <authorList>
            <consortium name="US DOE Joint Genome Institute (JGI-PGF)"/>
            <person name="Walter F."/>
            <person name="Albersmeier A."/>
            <person name="Kalinowski J."/>
            <person name="Ruckert C."/>
        </authorList>
    </citation>
    <scope>NUCLEOTIDE SEQUENCE</scope>
    <source>
        <strain evidence="15">CGMCC 4.7299</strain>
    </source>
</reference>
<dbReference type="NCBIfam" id="TIGR00709">
    <property type="entry name" value="dat"/>
    <property type="match status" value="1"/>
</dbReference>
<comment type="caution">
    <text evidence="15">The sequence shown here is derived from an EMBL/GenBank/DDBJ whole genome shotgun (WGS) entry which is preliminary data.</text>
</comment>
<evidence type="ECO:0000256" key="4">
    <source>
        <dbReference type="ARBA" id="ARBA00008954"/>
    </source>
</evidence>
<dbReference type="Gene3D" id="3.90.1150.10">
    <property type="entry name" value="Aspartate Aminotransferase, domain 1"/>
    <property type="match status" value="1"/>
</dbReference>
<reference evidence="15" key="2">
    <citation type="submission" date="2020-09" db="EMBL/GenBank/DDBJ databases">
        <authorList>
            <person name="Sun Q."/>
            <person name="Zhou Y."/>
        </authorList>
    </citation>
    <scope>NUCLEOTIDE SEQUENCE</scope>
    <source>
        <strain evidence="15">CGMCC 4.7299</strain>
    </source>
</reference>
<comment type="catalytic activity">
    <reaction evidence="13">
        <text>L-2,4-diaminobutanoate + 2-oxoglutarate = L-aspartate 4-semialdehyde + L-glutamate</text>
        <dbReference type="Rhea" id="RHEA:11160"/>
        <dbReference type="ChEBI" id="CHEBI:16810"/>
        <dbReference type="ChEBI" id="CHEBI:29985"/>
        <dbReference type="ChEBI" id="CHEBI:58761"/>
        <dbReference type="ChEBI" id="CHEBI:537519"/>
        <dbReference type="EC" id="2.6.1.76"/>
    </reaction>
</comment>
<evidence type="ECO:0000256" key="10">
    <source>
        <dbReference type="ARBA" id="ARBA00029744"/>
    </source>
</evidence>
<dbReference type="EC" id="2.6.1.76" evidence="5"/>
<sequence length="425" mass="45222">MTLSPATTGTNVSTFEENESEVRLYCRKFPVVFERADGAHLYAEDGRDYLDFFCGAGALNYGHNPPWIIDDLRAYLDEGGILHGLDMYTVAKRRFIEAFRETVLIPRGLRYKLQFCGPTGTDAVEAALKLARRATGRRTVVSFGGAFHGMSRGSLGVTGSRRARTAGGISANEVVFVPYEDGPAGSFDSIGYLRRLFADSSSGVEPPAAVIVEAIQVEGGIYPASEGWLRGLQELTRTYGALLICDEIQIGCGRTGDFFGFEAAGLEPDVVTLSKSIGGAGLPLSLALIRPDLDVWNAGEHTGTFRGNQLAFVAGAAALSVWRGDAFPAAVAESGRLLAALGARLQAADAALRVRGRGMLLGIDLGRSGGPERAAAIQQRCFADGLVLELCGRDDEVVKVMPPLTIAASDLERGLAVLETAVRTT</sequence>
<proteinExistence type="inferred from homology"/>
<evidence type="ECO:0000256" key="6">
    <source>
        <dbReference type="ARBA" id="ARBA00014798"/>
    </source>
</evidence>
<protein>
    <recommendedName>
        <fullName evidence="6">Diaminobutyrate--2-oxoglutarate transaminase</fullName>
        <ecNumber evidence="5">2.6.1.76</ecNumber>
    </recommendedName>
    <alternativeName>
        <fullName evidence="11">DABA aminotransferase</fullName>
    </alternativeName>
    <alternativeName>
        <fullName evidence="12">Diaminobutyrate--2-oxoglutarate aminotransferase</fullName>
    </alternativeName>
    <alternativeName>
        <fullName evidence="10">L-2,4-diaminobutyric acid transaminase</fullName>
    </alternativeName>
</protein>
<dbReference type="InterPro" id="IPR015421">
    <property type="entry name" value="PyrdxlP-dep_Trfase_major"/>
</dbReference>
<evidence type="ECO:0000256" key="7">
    <source>
        <dbReference type="ARBA" id="ARBA00022576"/>
    </source>
</evidence>
<evidence type="ECO:0000313" key="15">
    <source>
        <dbReference type="EMBL" id="GGK73840.1"/>
    </source>
</evidence>
<dbReference type="CDD" id="cd00610">
    <property type="entry name" value="OAT_like"/>
    <property type="match status" value="1"/>
</dbReference>
<dbReference type="GO" id="GO:0030170">
    <property type="term" value="F:pyridoxal phosphate binding"/>
    <property type="evidence" value="ECO:0007669"/>
    <property type="project" value="InterPro"/>
</dbReference>
<dbReference type="InterPro" id="IPR015424">
    <property type="entry name" value="PyrdxlP-dep_Trfase"/>
</dbReference>
<evidence type="ECO:0000256" key="11">
    <source>
        <dbReference type="ARBA" id="ARBA00030665"/>
    </source>
</evidence>
<comment type="similarity">
    <text evidence="4 14">Belongs to the class-III pyridoxal-phosphate-dependent aminotransferase family.</text>
</comment>
<dbReference type="InterPro" id="IPR004637">
    <property type="entry name" value="Dat"/>
</dbReference>
<evidence type="ECO:0000256" key="2">
    <source>
        <dbReference type="ARBA" id="ARBA00002189"/>
    </source>
</evidence>
<gene>
    <name evidence="15" type="ORF">GCM10012284_04700</name>
</gene>
<dbReference type="PROSITE" id="PS00600">
    <property type="entry name" value="AA_TRANSFER_CLASS_3"/>
    <property type="match status" value="1"/>
</dbReference>
<dbReference type="Proteomes" id="UP000656042">
    <property type="component" value="Unassembled WGS sequence"/>
</dbReference>
<dbReference type="SUPFAM" id="SSF53383">
    <property type="entry name" value="PLP-dependent transferases"/>
    <property type="match status" value="1"/>
</dbReference>
<dbReference type="Gene3D" id="3.40.640.10">
    <property type="entry name" value="Type I PLP-dependent aspartate aminotransferase-like (Major domain)"/>
    <property type="match status" value="1"/>
</dbReference>
<evidence type="ECO:0000256" key="12">
    <source>
        <dbReference type="ARBA" id="ARBA00031476"/>
    </source>
</evidence>
<comment type="function">
    <text evidence="2">Catalyzes reversively the conversion of L-aspartate beta-semialdehyde (ASA) to L-2,4-diaminobutyrate (DABA) by transamination with L-glutamate.</text>
</comment>